<keyword evidence="4" id="KW-0902">Two-component regulatory system</keyword>
<keyword evidence="2" id="KW-0963">Cytoplasm</keyword>
<gene>
    <name evidence="8" type="ORF">Back11_40730</name>
</gene>
<dbReference type="KEGG" id="pbk:Back11_40730"/>
<dbReference type="OrthoDB" id="342399at2"/>
<evidence type="ECO:0000256" key="4">
    <source>
        <dbReference type="ARBA" id="ARBA00023012"/>
    </source>
</evidence>
<dbReference type="InterPro" id="IPR018060">
    <property type="entry name" value="HTH_AraC"/>
</dbReference>
<evidence type="ECO:0000313" key="8">
    <source>
        <dbReference type="EMBL" id="BBH22728.1"/>
    </source>
</evidence>
<dbReference type="InterPro" id="IPR051552">
    <property type="entry name" value="HptR"/>
</dbReference>
<dbReference type="InterPro" id="IPR011006">
    <property type="entry name" value="CheY-like_superfamily"/>
</dbReference>
<dbReference type="PRINTS" id="PR00032">
    <property type="entry name" value="HTHARAC"/>
</dbReference>
<keyword evidence="7" id="KW-0804">Transcription</keyword>
<proteinExistence type="predicted"/>
<evidence type="ECO:0000256" key="5">
    <source>
        <dbReference type="ARBA" id="ARBA00023015"/>
    </source>
</evidence>
<dbReference type="GO" id="GO:0003700">
    <property type="term" value="F:DNA-binding transcription factor activity"/>
    <property type="evidence" value="ECO:0007669"/>
    <property type="project" value="InterPro"/>
</dbReference>
<dbReference type="EMBL" id="AP019308">
    <property type="protein sequence ID" value="BBH22728.1"/>
    <property type="molecule type" value="Genomic_DNA"/>
</dbReference>
<dbReference type="InterPro" id="IPR020449">
    <property type="entry name" value="Tscrpt_reg_AraC-type_HTH"/>
</dbReference>
<evidence type="ECO:0000256" key="7">
    <source>
        <dbReference type="ARBA" id="ARBA00023163"/>
    </source>
</evidence>
<dbReference type="InterPro" id="IPR041522">
    <property type="entry name" value="CdaR_GGDEF"/>
</dbReference>
<dbReference type="RefSeq" id="WP_125661291.1">
    <property type="nucleotide sequence ID" value="NZ_AP019308.1"/>
</dbReference>
<dbReference type="PROSITE" id="PS50110">
    <property type="entry name" value="RESPONSE_REGULATORY"/>
    <property type="match status" value="1"/>
</dbReference>
<dbReference type="GO" id="GO:0005737">
    <property type="term" value="C:cytoplasm"/>
    <property type="evidence" value="ECO:0007669"/>
    <property type="project" value="UniProtKB-SubCell"/>
</dbReference>
<dbReference type="Gene3D" id="3.40.50.2300">
    <property type="match status" value="1"/>
</dbReference>
<dbReference type="CDD" id="cd17536">
    <property type="entry name" value="REC_YesN-like"/>
    <property type="match status" value="1"/>
</dbReference>
<dbReference type="Pfam" id="PF00072">
    <property type="entry name" value="Response_reg"/>
    <property type="match status" value="1"/>
</dbReference>
<dbReference type="InterPro" id="IPR009057">
    <property type="entry name" value="Homeodomain-like_sf"/>
</dbReference>
<dbReference type="Pfam" id="PF12833">
    <property type="entry name" value="HTH_18"/>
    <property type="match status" value="1"/>
</dbReference>
<dbReference type="Pfam" id="PF17853">
    <property type="entry name" value="GGDEF_2"/>
    <property type="match status" value="1"/>
</dbReference>
<dbReference type="Proteomes" id="UP000275368">
    <property type="component" value="Chromosome"/>
</dbReference>
<keyword evidence="9" id="KW-1185">Reference proteome</keyword>
<evidence type="ECO:0000256" key="3">
    <source>
        <dbReference type="ARBA" id="ARBA00022553"/>
    </source>
</evidence>
<keyword evidence="3" id="KW-0597">Phosphoprotein</keyword>
<sequence>MYSVFIVDDEPFILEGLPHVIRWEEYGLVITGQASDGLEALEMLRTTPVDILITDITMPRMNGLELIRDAKLLNPELKCIILSGYHEFDYIKQGMALGIENYLLKPINIEELKVTVSSTAQKITDTYRKEMYSRSDLDILRDNILYRWMTDAIDAGELKHRAQLLGFRLDYPVYAVAAVKLAFEAAEQRELSHLQRDHLISEAYQLCRSRLENDNNACVTFIDTDGDIMAIFGLKDADSDCDRVRDLLRQIGSVIQEKLAVRAVITLADAEHNYVNAGRSYDSAKKLQEYYLIHSEEAVIERKLSIRDAKQAAAGGASIDLDAYGKLLFGKSKPELFAWIDAFFQRLQAVDAAPPAQIQNHAVEIIIHTKRLLKDVKLSNELVSNDYKELFSSLFRIQLMEELKEHVKYIAGAAIDCLVSEDDELSPVIKQVLKHISVNYAEELSLKTLSQTFNINPVYLGQLFQKETGESFSDYVNKFRIETARKLLVNTHLKTIDIGKRVGYADTSYFYKQFKKYAGISPTEFRGLTAEAEVL</sequence>
<keyword evidence="6 8" id="KW-0238">DNA-binding</keyword>
<name>A0A3G9JFB1_9BACL</name>
<evidence type="ECO:0000256" key="1">
    <source>
        <dbReference type="ARBA" id="ARBA00004496"/>
    </source>
</evidence>
<protein>
    <submittedName>
        <fullName evidence="8">DNA-binding response regulator</fullName>
    </submittedName>
</protein>
<evidence type="ECO:0000313" key="9">
    <source>
        <dbReference type="Proteomes" id="UP000275368"/>
    </source>
</evidence>
<accession>A0A3G9JFB1</accession>
<dbReference type="SUPFAM" id="SSF52172">
    <property type="entry name" value="CheY-like"/>
    <property type="match status" value="1"/>
</dbReference>
<dbReference type="SMART" id="SM00448">
    <property type="entry name" value="REC"/>
    <property type="match status" value="1"/>
</dbReference>
<keyword evidence="5" id="KW-0805">Transcription regulation</keyword>
<dbReference type="PROSITE" id="PS01124">
    <property type="entry name" value="HTH_ARAC_FAMILY_2"/>
    <property type="match status" value="1"/>
</dbReference>
<dbReference type="GO" id="GO:0000160">
    <property type="term" value="P:phosphorelay signal transduction system"/>
    <property type="evidence" value="ECO:0007669"/>
    <property type="project" value="UniProtKB-KW"/>
</dbReference>
<dbReference type="SMART" id="SM00342">
    <property type="entry name" value="HTH_ARAC"/>
    <property type="match status" value="1"/>
</dbReference>
<organism evidence="8 9">
    <name type="scientific">Paenibacillus baekrokdamisoli</name>
    <dbReference type="NCBI Taxonomy" id="1712516"/>
    <lineage>
        <taxon>Bacteria</taxon>
        <taxon>Bacillati</taxon>
        <taxon>Bacillota</taxon>
        <taxon>Bacilli</taxon>
        <taxon>Bacillales</taxon>
        <taxon>Paenibacillaceae</taxon>
        <taxon>Paenibacillus</taxon>
    </lineage>
</organism>
<dbReference type="AlphaFoldDB" id="A0A3G9JFB1"/>
<dbReference type="PANTHER" id="PTHR42713">
    <property type="entry name" value="HISTIDINE KINASE-RELATED"/>
    <property type="match status" value="1"/>
</dbReference>
<dbReference type="SUPFAM" id="SSF46689">
    <property type="entry name" value="Homeodomain-like"/>
    <property type="match status" value="2"/>
</dbReference>
<dbReference type="GO" id="GO:0043565">
    <property type="term" value="F:sequence-specific DNA binding"/>
    <property type="evidence" value="ECO:0007669"/>
    <property type="project" value="InterPro"/>
</dbReference>
<dbReference type="InterPro" id="IPR001789">
    <property type="entry name" value="Sig_transdc_resp-reg_receiver"/>
</dbReference>
<dbReference type="PANTHER" id="PTHR42713:SF3">
    <property type="entry name" value="TRANSCRIPTIONAL REGULATORY PROTEIN HPTR"/>
    <property type="match status" value="1"/>
</dbReference>
<evidence type="ECO:0000256" key="6">
    <source>
        <dbReference type="ARBA" id="ARBA00023125"/>
    </source>
</evidence>
<dbReference type="Gene3D" id="1.10.10.60">
    <property type="entry name" value="Homeodomain-like"/>
    <property type="match status" value="2"/>
</dbReference>
<comment type="subcellular location">
    <subcellularLocation>
        <location evidence="1">Cytoplasm</location>
    </subcellularLocation>
</comment>
<reference evidence="8 9" key="1">
    <citation type="submission" date="2018-11" db="EMBL/GenBank/DDBJ databases">
        <title>Complete genome sequence of Paenibacillus baekrokdamisoli strain KCTC 33723.</title>
        <authorList>
            <person name="Kang S.W."/>
            <person name="Lee K.C."/>
            <person name="Kim K.K."/>
            <person name="Kim J.S."/>
            <person name="Kim D.S."/>
            <person name="Ko S.H."/>
            <person name="Yang S.H."/>
            <person name="Lee J.S."/>
        </authorList>
    </citation>
    <scope>NUCLEOTIDE SEQUENCE [LARGE SCALE GENOMIC DNA]</scope>
    <source>
        <strain evidence="8 9">KCTC 33723</strain>
    </source>
</reference>
<evidence type="ECO:0000256" key="2">
    <source>
        <dbReference type="ARBA" id="ARBA00022490"/>
    </source>
</evidence>